<comment type="caution">
    <text evidence="1">The sequence shown here is derived from an EMBL/GenBank/DDBJ whole genome shotgun (WGS) entry which is preliminary data.</text>
</comment>
<organism evidence="1 2">
    <name type="scientific">Citrus x changshan-huyou</name>
    <dbReference type="NCBI Taxonomy" id="2935761"/>
    <lineage>
        <taxon>Eukaryota</taxon>
        <taxon>Viridiplantae</taxon>
        <taxon>Streptophyta</taxon>
        <taxon>Embryophyta</taxon>
        <taxon>Tracheophyta</taxon>
        <taxon>Spermatophyta</taxon>
        <taxon>Magnoliopsida</taxon>
        <taxon>eudicotyledons</taxon>
        <taxon>Gunneridae</taxon>
        <taxon>Pentapetalae</taxon>
        <taxon>rosids</taxon>
        <taxon>malvids</taxon>
        <taxon>Sapindales</taxon>
        <taxon>Rutaceae</taxon>
        <taxon>Aurantioideae</taxon>
        <taxon>Citrus</taxon>
    </lineage>
</organism>
<dbReference type="AlphaFoldDB" id="A0AAP0LGM0"/>
<name>A0AAP0LGM0_9ROSI</name>
<protein>
    <submittedName>
        <fullName evidence="1">Uncharacterized protein</fullName>
    </submittedName>
</protein>
<keyword evidence="2" id="KW-1185">Reference proteome</keyword>
<dbReference type="Proteomes" id="UP001428341">
    <property type="component" value="Unassembled WGS sequence"/>
</dbReference>
<dbReference type="EMBL" id="JBCGBO010000025">
    <property type="protein sequence ID" value="KAK9174938.1"/>
    <property type="molecule type" value="Genomic_DNA"/>
</dbReference>
<proteinExistence type="predicted"/>
<evidence type="ECO:0000313" key="1">
    <source>
        <dbReference type="EMBL" id="KAK9174938.1"/>
    </source>
</evidence>
<evidence type="ECO:0000313" key="2">
    <source>
        <dbReference type="Proteomes" id="UP001428341"/>
    </source>
</evidence>
<reference evidence="1 2" key="1">
    <citation type="submission" date="2024-05" db="EMBL/GenBank/DDBJ databases">
        <title>Haplotype-resolved chromosome-level genome assembly of Huyou (Citrus changshanensis).</title>
        <authorList>
            <person name="Miao C."/>
            <person name="Chen W."/>
            <person name="Wu Y."/>
            <person name="Wang L."/>
            <person name="Zhao S."/>
            <person name="Grierson D."/>
            <person name="Xu C."/>
            <person name="Chen K."/>
        </authorList>
    </citation>
    <scope>NUCLEOTIDE SEQUENCE [LARGE SCALE GENOMIC DNA]</scope>
    <source>
        <strain evidence="1">01-14</strain>
        <tissue evidence="1">Leaf</tissue>
    </source>
</reference>
<sequence>MSSNDTANEVDVNRVFIGAGCNRIVNNVSWGASDLVSFGAQNAVTIFCPKVLTLNLLDSTNQRLDHQPQPTFNLLNL</sequence>
<accession>A0AAP0LGM0</accession>
<gene>
    <name evidence="1" type="ORF">WN944_026942</name>
</gene>